<evidence type="ECO:0000256" key="6">
    <source>
        <dbReference type="RuleBase" id="RU361192"/>
    </source>
</evidence>
<dbReference type="GO" id="GO:0016787">
    <property type="term" value="F:hydrolase activity"/>
    <property type="evidence" value="ECO:0007669"/>
    <property type="project" value="UniProtKB-KW"/>
</dbReference>
<keyword evidence="8" id="KW-1185">Reference proteome</keyword>
<name>A0ABU5ZV08_9FLAO</name>
<keyword evidence="5 6" id="KW-0326">Glycosidase</keyword>
<dbReference type="Proteomes" id="UP001327027">
    <property type="component" value="Unassembled WGS sequence"/>
</dbReference>
<dbReference type="PANTHER" id="PTHR34983:SF1">
    <property type="entry name" value="ARABINOGALACTAN ENDO-BETA-1,4-GALACTANASE A"/>
    <property type="match status" value="1"/>
</dbReference>
<dbReference type="SUPFAM" id="SSF51445">
    <property type="entry name" value="(Trans)glycosidases"/>
    <property type="match status" value="1"/>
</dbReference>
<evidence type="ECO:0000256" key="2">
    <source>
        <dbReference type="ARBA" id="ARBA00010687"/>
    </source>
</evidence>
<dbReference type="EMBL" id="JAYKLX010000003">
    <property type="protein sequence ID" value="MEB3345232.1"/>
    <property type="molecule type" value="Genomic_DNA"/>
</dbReference>
<sequence length="359" mass="41216">MTRTIHIFITFLTLVSCNKDDTNTPVSEEGNNDFISAVDISSYPEISNANPIFYDLDGNQSDFLVILKQNRINTVRLRLWVNPSDEHSGFNEVKQFSQTLKTNGFKTWLTLHYSDSWADPASQEPPMQWQGISYLSLKDSVYHYTKKVIDEINPNYIQIGNEINTGFLHPYGHITNNFQQFSELMQSGIAAVRESSGNTKVIIHFAGIENADWFFDQAGMLDYDIMGLSYYPIWHSKSLHDLETTMEDLSEKHNKKILIAETAYPFTLQWNDATNNIVGLDEHLILPQFPATTNGQREFIKQLKIVTQRVKNGIGFCYWGAELIAWKGNQSEDASPWENQALFDFDNKALPVLREFNFE</sequence>
<dbReference type="EC" id="3.2.1.89" evidence="3 6"/>
<comment type="caution">
    <text evidence="7">The sequence shown here is derived from an EMBL/GenBank/DDBJ whole genome shotgun (WGS) entry which is preliminary data.</text>
</comment>
<comment type="similarity">
    <text evidence="2 6">Belongs to the glycosyl hydrolase 53 family.</text>
</comment>
<dbReference type="PANTHER" id="PTHR34983">
    <property type="entry name" value="ARABINOGALACTAN ENDO-BETA-1,4-GALACTANASE A"/>
    <property type="match status" value="1"/>
</dbReference>
<reference evidence="7 8" key="1">
    <citation type="journal article" date="2013" name="Int. J. Syst. Evol. Microbiol.">
        <title>Aquimarina gracilis sp. nov., isolated from the gut microflora of a mussel, Mytilus coruscus, and emended description of Aquimarina spongiae.</title>
        <authorList>
            <person name="Park S.C."/>
            <person name="Choe H.N."/>
            <person name="Baik K.S."/>
            <person name="Seong C.N."/>
        </authorList>
    </citation>
    <scope>NUCLEOTIDE SEQUENCE [LARGE SCALE GENOMIC DNA]</scope>
    <source>
        <strain evidence="7 8">PSC32</strain>
    </source>
</reference>
<dbReference type="InterPro" id="IPR017853">
    <property type="entry name" value="GH"/>
</dbReference>
<evidence type="ECO:0000313" key="7">
    <source>
        <dbReference type="EMBL" id="MEB3345232.1"/>
    </source>
</evidence>
<gene>
    <name evidence="7" type="ORF">U6A24_07170</name>
</gene>
<comment type="catalytic activity">
    <reaction evidence="1 6">
        <text>The enzyme specifically hydrolyzes (1-&gt;4)-beta-D-galactosidic linkages in type I arabinogalactans.</text>
        <dbReference type="EC" id="3.2.1.89"/>
    </reaction>
</comment>
<evidence type="ECO:0000256" key="5">
    <source>
        <dbReference type="ARBA" id="ARBA00023295"/>
    </source>
</evidence>
<evidence type="ECO:0000313" key="8">
    <source>
        <dbReference type="Proteomes" id="UP001327027"/>
    </source>
</evidence>
<proteinExistence type="inferred from homology"/>
<dbReference type="InterPro" id="IPR011683">
    <property type="entry name" value="Glyco_hydro_53"/>
</dbReference>
<organism evidence="7 8">
    <name type="scientific">Aquimarina gracilis</name>
    <dbReference type="NCBI Taxonomy" id="874422"/>
    <lineage>
        <taxon>Bacteria</taxon>
        <taxon>Pseudomonadati</taxon>
        <taxon>Bacteroidota</taxon>
        <taxon>Flavobacteriia</taxon>
        <taxon>Flavobacteriales</taxon>
        <taxon>Flavobacteriaceae</taxon>
        <taxon>Aquimarina</taxon>
    </lineage>
</organism>
<dbReference type="PROSITE" id="PS51257">
    <property type="entry name" value="PROKAR_LIPOPROTEIN"/>
    <property type="match status" value="1"/>
</dbReference>
<dbReference type="RefSeq" id="WP_324179263.1">
    <property type="nucleotide sequence ID" value="NZ_BAABAW010000008.1"/>
</dbReference>
<protein>
    <recommendedName>
        <fullName evidence="3 6">Arabinogalactan endo-beta-1,4-galactanase</fullName>
        <ecNumber evidence="3 6">3.2.1.89</ecNumber>
    </recommendedName>
</protein>
<keyword evidence="4 6" id="KW-0378">Hydrolase</keyword>
<dbReference type="Pfam" id="PF07745">
    <property type="entry name" value="Glyco_hydro_53"/>
    <property type="match status" value="1"/>
</dbReference>
<evidence type="ECO:0000256" key="3">
    <source>
        <dbReference type="ARBA" id="ARBA00012556"/>
    </source>
</evidence>
<dbReference type="Gene3D" id="3.20.20.80">
    <property type="entry name" value="Glycosidases"/>
    <property type="match status" value="1"/>
</dbReference>
<evidence type="ECO:0000256" key="1">
    <source>
        <dbReference type="ARBA" id="ARBA00001695"/>
    </source>
</evidence>
<evidence type="ECO:0000256" key="4">
    <source>
        <dbReference type="ARBA" id="ARBA00022801"/>
    </source>
</evidence>
<accession>A0ABU5ZV08</accession>